<evidence type="ECO:0000256" key="7">
    <source>
        <dbReference type="SAM" id="SignalP"/>
    </source>
</evidence>
<feature type="signal peptide" evidence="7">
    <location>
        <begin position="1"/>
        <end position="22"/>
    </location>
</feature>
<comment type="similarity">
    <text evidence="3">Belongs to the RxLR effector family.</text>
</comment>
<comment type="subcellular location">
    <subcellularLocation>
        <location evidence="1">Host cell</location>
    </subcellularLocation>
    <subcellularLocation>
        <location evidence="2">Secreted</location>
    </subcellularLocation>
</comment>
<evidence type="ECO:0000313" key="10">
    <source>
        <dbReference type="EMBL" id="POM78226.1"/>
    </source>
</evidence>
<dbReference type="GO" id="GO:0043657">
    <property type="term" value="C:host cell"/>
    <property type="evidence" value="ECO:0007669"/>
    <property type="project" value="UniProtKB-SubCell"/>
</dbReference>
<sequence length="450" mass="51962">MRLHTLILLTVIVFHGVYFCNAQSINIPNMIDSSKGLLRSHAIEEVHDEERVDTEGLASRVAALTSRIFKSSSSPQNQVQRWMQYQFHPQELFGALRLGNAAARVDDNTNLLEWLRYIVAFRSKKGEQAFSDLDLYYLLLKTNSADELTTLFQSLNKTPGLTQLAASMQKLLSGSWVSKSLRKMENPEDVYKMLQLESAGAKLGDTPMFPQWLKYVEMYRARKGYSDWNMLHLFLKTMPEGDAVKLVHWLRQVPGMKNDADEMQNLLFLKSKNSRKFMRDTWLKAGERPEEVYKILHLEKAPMRAFSDNAKLYQWLRYIKLYRAEKYNSFSNAQLYGFLIPKKENSMNYGELGALFQMVKEVPDLKNIGEGIQFTLFKILMSKNCEPKRYLSLLEIPYPFPLKREDPRFRTLKAYTLQFAKERSGKEVLEKVKTLFANGNPEGALTAAVG</sequence>
<dbReference type="Pfam" id="PF22748">
    <property type="entry name" value="PexRD54_WY"/>
    <property type="match status" value="3"/>
</dbReference>
<organism evidence="10 11">
    <name type="scientific">Phytophthora palmivora</name>
    <dbReference type="NCBI Taxonomy" id="4796"/>
    <lineage>
        <taxon>Eukaryota</taxon>
        <taxon>Sar</taxon>
        <taxon>Stramenopiles</taxon>
        <taxon>Oomycota</taxon>
        <taxon>Peronosporomycetes</taxon>
        <taxon>Peronosporales</taxon>
        <taxon>Peronosporaceae</taxon>
        <taxon>Phytophthora</taxon>
    </lineage>
</organism>
<dbReference type="InterPro" id="IPR040786">
    <property type="entry name" value="RXLR_WY"/>
</dbReference>
<evidence type="ECO:0000256" key="2">
    <source>
        <dbReference type="ARBA" id="ARBA00004613"/>
    </source>
</evidence>
<feature type="domain" description="RXLR phytopathogen effector protein WY-domain" evidence="8">
    <location>
        <begin position="218"/>
        <end position="265"/>
    </location>
</feature>
<dbReference type="GO" id="GO:0005576">
    <property type="term" value="C:extracellular region"/>
    <property type="evidence" value="ECO:0007669"/>
    <property type="project" value="UniProtKB-SubCell"/>
</dbReference>
<feature type="domain" description="RxLR effector PexRD54 WY" evidence="9">
    <location>
        <begin position="78"/>
        <end position="118"/>
    </location>
</feature>
<dbReference type="EMBL" id="NCKW01002093">
    <property type="protein sequence ID" value="POM78226.1"/>
    <property type="molecule type" value="Genomic_DNA"/>
</dbReference>
<keyword evidence="6" id="KW-0843">Virulence</keyword>
<feature type="domain" description="RXLR phytopathogen effector protein WY-domain" evidence="8">
    <location>
        <begin position="120"/>
        <end position="170"/>
    </location>
</feature>
<feature type="domain" description="RxLR effector PexRD54 WY" evidence="9">
    <location>
        <begin position="281"/>
        <end position="319"/>
    </location>
</feature>
<evidence type="ECO:0000259" key="9">
    <source>
        <dbReference type="Pfam" id="PF22748"/>
    </source>
</evidence>
<name>A0A2P4YKA8_9STRA</name>
<reference evidence="10 11" key="1">
    <citation type="journal article" date="2017" name="Genome Biol. Evol.">
        <title>Phytophthora megakarya and P. palmivora, closely related causal agents of cacao black pod rot, underwent increases in genome sizes and gene numbers by different mechanisms.</title>
        <authorList>
            <person name="Ali S.S."/>
            <person name="Shao J."/>
            <person name="Lary D.J."/>
            <person name="Kronmiller B."/>
            <person name="Shen D."/>
            <person name="Strem M.D."/>
            <person name="Amoako-Attah I."/>
            <person name="Akrofi A.Y."/>
            <person name="Begoude B.A."/>
            <person name="Ten Hoopen G.M."/>
            <person name="Coulibaly K."/>
            <person name="Kebe B.I."/>
            <person name="Melnick R.L."/>
            <person name="Guiltinan M.J."/>
            <person name="Tyler B.M."/>
            <person name="Meinhardt L.W."/>
            <person name="Bailey B.A."/>
        </authorList>
    </citation>
    <scope>NUCLEOTIDE SEQUENCE [LARGE SCALE GENOMIC DNA]</scope>
    <source>
        <strain evidence="11">sbr112.9</strain>
    </source>
</reference>
<evidence type="ECO:0000256" key="5">
    <source>
        <dbReference type="ARBA" id="ARBA00022729"/>
    </source>
</evidence>
<feature type="chain" id="PRO_5015132030" evidence="7">
    <location>
        <begin position="23"/>
        <end position="450"/>
    </location>
</feature>
<feature type="domain" description="RxLR effector PexRD54 WY" evidence="9">
    <location>
        <begin position="184"/>
        <end position="216"/>
    </location>
</feature>
<dbReference type="InterPro" id="IPR054463">
    <property type="entry name" value="PexRD54_WY"/>
</dbReference>
<evidence type="ECO:0000256" key="3">
    <source>
        <dbReference type="ARBA" id="ARBA00010400"/>
    </source>
</evidence>
<protein>
    <submittedName>
        <fullName evidence="10">Secreted RxLR effector peptide protein</fullName>
    </submittedName>
</protein>
<dbReference type="AlphaFoldDB" id="A0A2P4YKA8"/>
<comment type="caution">
    <text evidence="10">The sequence shown here is derived from an EMBL/GenBank/DDBJ whole genome shotgun (WGS) entry which is preliminary data.</text>
</comment>
<dbReference type="OrthoDB" id="109324at2759"/>
<evidence type="ECO:0000256" key="4">
    <source>
        <dbReference type="ARBA" id="ARBA00022525"/>
    </source>
</evidence>
<evidence type="ECO:0000259" key="8">
    <source>
        <dbReference type="Pfam" id="PF18634"/>
    </source>
</evidence>
<evidence type="ECO:0000256" key="1">
    <source>
        <dbReference type="ARBA" id="ARBA00004340"/>
    </source>
</evidence>
<dbReference type="Proteomes" id="UP000237271">
    <property type="component" value="Unassembled WGS sequence"/>
</dbReference>
<gene>
    <name evidence="10" type="ORF">PHPALM_4265</name>
</gene>
<dbReference type="Pfam" id="PF18634">
    <property type="entry name" value="RXLR_WY"/>
    <property type="match status" value="2"/>
</dbReference>
<proteinExistence type="inferred from homology"/>
<accession>A0A2P4YKA8</accession>
<evidence type="ECO:0000313" key="11">
    <source>
        <dbReference type="Proteomes" id="UP000237271"/>
    </source>
</evidence>
<evidence type="ECO:0000256" key="6">
    <source>
        <dbReference type="ARBA" id="ARBA00023026"/>
    </source>
</evidence>
<keyword evidence="11" id="KW-1185">Reference proteome</keyword>
<keyword evidence="4" id="KW-0964">Secreted</keyword>
<keyword evidence="5 7" id="KW-0732">Signal</keyword>